<dbReference type="EMBL" id="QZKI01000061">
    <property type="protein sequence ID" value="RJP71207.1"/>
    <property type="molecule type" value="Genomic_DNA"/>
</dbReference>
<dbReference type="InterPro" id="IPR025251">
    <property type="entry name" value="DUF4213"/>
</dbReference>
<comment type="caution">
    <text evidence="3">The sequence shown here is derived from an EMBL/GenBank/DDBJ whole genome shotgun (WGS) entry which is preliminary data.</text>
</comment>
<sequence length="239" mass="25771">MKVIDDIISTLKDDSPVKEVRACMFWTAVCSRNCGLASTMREHGSHHGANPVPEAGSLTERTALELAAYASSESLPLASIGMASVNSLIDIDLSRCVEKNAFDILRERGQGKRVAVVGHFPFIPKLKEIASELWVLEQHPAEGDLSEEKAETVLPCADVVAITGTSLINHTFEKLVGLCQNSFVVVLGPSTPLSPILFDQGVNVISGVKVTEPESVLRYISEGASFRQIQGVRLLTMVA</sequence>
<gene>
    <name evidence="3" type="ORF">C4532_07790</name>
</gene>
<feature type="domain" description="Putative heavy-metal chelation" evidence="1">
    <location>
        <begin position="100"/>
        <end position="234"/>
    </location>
</feature>
<dbReference type="AlphaFoldDB" id="A0A419F035"/>
<dbReference type="Gene3D" id="3.40.50.11590">
    <property type="match status" value="1"/>
</dbReference>
<evidence type="ECO:0000313" key="3">
    <source>
        <dbReference type="EMBL" id="RJP71207.1"/>
    </source>
</evidence>
<protein>
    <recommendedName>
        <fullName evidence="5">DUF364 domain-containing protein</fullName>
    </recommendedName>
</protein>
<accession>A0A419F035</accession>
<evidence type="ECO:0000259" key="1">
    <source>
        <dbReference type="Pfam" id="PF04016"/>
    </source>
</evidence>
<feature type="domain" description="DUF4213" evidence="2">
    <location>
        <begin position="4"/>
        <end position="89"/>
    </location>
</feature>
<reference evidence="3 4" key="1">
    <citation type="journal article" date="2017" name="ISME J.">
        <title>Energy and carbon metabolisms in a deep terrestrial subsurface fluid microbial community.</title>
        <authorList>
            <person name="Momper L."/>
            <person name="Jungbluth S.P."/>
            <person name="Lee M.D."/>
            <person name="Amend J.P."/>
        </authorList>
    </citation>
    <scope>NUCLEOTIDE SEQUENCE [LARGE SCALE GENOMIC DNA]</scope>
    <source>
        <strain evidence="3">SURF_17</strain>
    </source>
</reference>
<dbReference type="Pfam" id="PF04016">
    <property type="entry name" value="DUF364"/>
    <property type="match status" value="1"/>
</dbReference>
<name>A0A419F035_9BACT</name>
<proteinExistence type="predicted"/>
<evidence type="ECO:0008006" key="5">
    <source>
        <dbReference type="Google" id="ProtNLM"/>
    </source>
</evidence>
<organism evidence="3 4">
    <name type="scientific">Candidatus Abyssobacteria bacterium SURF_17</name>
    <dbReference type="NCBI Taxonomy" id="2093361"/>
    <lineage>
        <taxon>Bacteria</taxon>
        <taxon>Pseudomonadati</taxon>
        <taxon>Candidatus Hydrogenedentota</taxon>
        <taxon>Candidatus Abyssobacteria</taxon>
    </lineage>
</organism>
<dbReference type="InterPro" id="IPR007161">
    <property type="entry name" value="DUF364"/>
</dbReference>
<dbReference type="SUPFAM" id="SSF159713">
    <property type="entry name" value="Dhaf3308-like"/>
    <property type="match status" value="1"/>
</dbReference>
<evidence type="ECO:0000259" key="2">
    <source>
        <dbReference type="Pfam" id="PF13938"/>
    </source>
</evidence>
<evidence type="ECO:0000313" key="4">
    <source>
        <dbReference type="Proteomes" id="UP000285961"/>
    </source>
</evidence>
<dbReference type="Pfam" id="PF13938">
    <property type="entry name" value="DUF4213"/>
    <property type="match status" value="1"/>
</dbReference>
<dbReference type="Gene3D" id="3.30.390.100">
    <property type="match status" value="1"/>
</dbReference>
<dbReference type="Proteomes" id="UP000285961">
    <property type="component" value="Unassembled WGS sequence"/>
</dbReference>